<protein>
    <recommendedName>
        <fullName evidence="4">Secreted protein</fullName>
    </recommendedName>
</protein>
<evidence type="ECO:0000256" key="2">
    <source>
        <dbReference type="SAM" id="SignalP"/>
    </source>
</evidence>
<evidence type="ECO:0000256" key="1">
    <source>
        <dbReference type="SAM" id="Phobius"/>
    </source>
</evidence>
<feature type="transmembrane region" description="Helical" evidence="1">
    <location>
        <begin position="95"/>
        <end position="113"/>
    </location>
</feature>
<feature type="signal peptide" evidence="2">
    <location>
        <begin position="1"/>
        <end position="30"/>
    </location>
</feature>
<keyword evidence="1" id="KW-1133">Transmembrane helix</keyword>
<keyword evidence="2" id="KW-0732">Signal</keyword>
<dbReference type="EMBL" id="GIFC01012622">
    <property type="protein sequence ID" value="MXU94705.1"/>
    <property type="molecule type" value="Transcribed_RNA"/>
</dbReference>
<keyword evidence="1" id="KW-0472">Membrane</keyword>
<sequence length="168" mass="19755">MQKLARWLNTYILFKCNMLLIMTLQNNCDAEYSPGINESAYIHTGQKTNENARYDDENMQELYNTHHSYTDMKQGTMNIVMLLFNVQQILRQKNLCVDADFLILFFIFSLALLRRVITPLFFFLFSFMRFYFCICSSGPRAGHPWKDRGHLRARRSISIGRGFETPAL</sequence>
<name>A0A6B0UYY2_IXORI</name>
<dbReference type="AlphaFoldDB" id="A0A6B0UYY2"/>
<keyword evidence="1" id="KW-0812">Transmembrane</keyword>
<evidence type="ECO:0000313" key="3">
    <source>
        <dbReference type="EMBL" id="MXU94705.1"/>
    </source>
</evidence>
<accession>A0A6B0UYY2</accession>
<evidence type="ECO:0008006" key="4">
    <source>
        <dbReference type="Google" id="ProtNLM"/>
    </source>
</evidence>
<proteinExistence type="predicted"/>
<feature type="chain" id="PRO_5025587790" description="Secreted protein" evidence="2">
    <location>
        <begin position="31"/>
        <end position="168"/>
    </location>
</feature>
<reference evidence="3" key="1">
    <citation type="submission" date="2019-12" db="EMBL/GenBank/DDBJ databases">
        <title>An insight into the sialome of adult female Ixodes ricinus ticks feeding for 6 days.</title>
        <authorList>
            <person name="Perner J."/>
            <person name="Ribeiro J.M.C."/>
        </authorList>
    </citation>
    <scope>NUCLEOTIDE SEQUENCE</scope>
    <source>
        <strain evidence="3">Semi-engorged</strain>
        <tissue evidence="3">Salivary glands</tissue>
    </source>
</reference>
<organism evidence="3">
    <name type="scientific">Ixodes ricinus</name>
    <name type="common">Common tick</name>
    <name type="synonym">Acarus ricinus</name>
    <dbReference type="NCBI Taxonomy" id="34613"/>
    <lineage>
        <taxon>Eukaryota</taxon>
        <taxon>Metazoa</taxon>
        <taxon>Ecdysozoa</taxon>
        <taxon>Arthropoda</taxon>
        <taxon>Chelicerata</taxon>
        <taxon>Arachnida</taxon>
        <taxon>Acari</taxon>
        <taxon>Parasitiformes</taxon>
        <taxon>Ixodida</taxon>
        <taxon>Ixodoidea</taxon>
        <taxon>Ixodidae</taxon>
        <taxon>Ixodinae</taxon>
        <taxon>Ixodes</taxon>
    </lineage>
</organism>